<dbReference type="Pfam" id="PF12826">
    <property type="entry name" value="HHH_2"/>
    <property type="match status" value="1"/>
</dbReference>
<dbReference type="GO" id="GO:0006281">
    <property type="term" value="P:DNA repair"/>
    <property type="evidence" value="ECO:0007669"/>
    <property type="project" value="UniProtKB-KW"/>
</dbReference>
<keyword evidence="9 13" id="KW-0520">NAD</keyword>
<keyword evidence="3 13" id="KW-0436">Ligase</keyword>
<dbReference type="Gene3D" id="3.40.50.10190">
    <property type="entry name" value="BRCT domain"/>
    <property type="match status" value="1"/>
</dbReference>
<dbReference type="CDD" id="cd00114">
    <property type="entry name" value="LIGANc"/>
    <property type="match status" value="1"/>
</dbReference>
<keyword evidence="5 13" id="KW-0479">Metal-binding</keyword>
<dbReference type="Gene3D" id="6.20.10.30">
    <property type="match status" value="1"/>
</dbReference>
<dbReference type="GO" id="GO:0006260">
    <property type="term" value="P:DNA replication"/>
    <property type="evidence" value="ECO:0007669"/>
    <property type="project" value="UniProtKB-KW"/>
</dbReference>
<keyword evidence="10 13" id="KW-0234">DNA repair</keyword>
<keyword evidence="8 13" id="KW-0460">Magnesium</keyword>
<keyword evidence="7 13" id="KW-0862">Zinc</keyword>
<dbReference type="FunFam" id="2.40.50.140:FF:000012">
    <property type="entry name" value="DNA ligase"/>
    <property type="match status" value="1"/>
</dbReference>
<evidence type="ECO:0000256" key="10">
    <source>
        <dbReference type="ARBA" id="ARBA00023204"/>
    </source>
</evidence>
<evidence type="ECO:0000313" key="15">
    <source>
        <dbReference type="EMBL" id="OGE82819.1"/>
    </source>
</evidence>
<comment type="caution">
    <text evidence="15">The sequence shown here is derived from an EMBL/GenBank/DDBJ whole genome shotgun (WGS) entry which is preliminary data.</text>
</comment>
<dbReference type="SUPFAM" id="SSF52113">
    <property type="entry name" value="BRCT domain"/>
    <property type="match status" value="1"/>
</dbReference>
<dbReference type="InterPro" id="IPR001357">
    <property type="entry name" value="BRCT_dom"/>
</dbReference>
<proteinExistence type="inferred from homology"/>
<dbReference type="InterPro" id="IPR001679">
    <property type="entry name" value="DNA_ligase"/>
</dbReference>
<evidence type="ECO:0000256" key="6">
    <source>
        <dbReference type="ARBA" id="ARBA00022763"/>
    </source>
</evidence>
<organism evidence="15 16">
    <name type="scientific">Candidatus Doudnabacteria bacterium RIFCSPHIGHO2_01_FULL_49_9</name>
    <dbReference type="NCBI Taxonomy" id="1817827"/>
    <lineage>
        <taxon>Bacteria</taxon>
        <taxon>Candidatus Doudnaibacteriota</taxon>
    </lineage>
</organism>
<dbReference type="GO" id="GO:0003911">
    <property type="term" value="F:DNA ligase (NAD+) activity"/>
    <property type="evidence" value="ECO:0007669"/>
    <property type="project" value="UniProtKB-UniRule"/>
</dbReference>
<dbReference type="SUPFAM" id="SSF50249">
    <property type="entry name" value="Nucleic acid-binding proteins"/>
    <property type="match status" value="1"/>
</dbReference>
<dbReference type="FunFam" id="1.10.287.610:FF:000002">
    <property type="entry name" value="DNA ligase"/>
    <property type="match status" value="1"/>
</dbReference>
<dbReference type="SUPFAM" id="SSF47781">
    <property type="entry name" value="RuvA domain 2-like"/>
    <property type="match status" value="1"/>
</dbReference>
<dbReference type="Gene3D" id="3.30.470.30">
    <property type="entry name" value="DNA ligase/mRNA capping enzyme"/>
    <property type="match status" value="1"/>
</dbReference>
<dbReference type="SMART" id="SM00292">
    <property type="entry name" value="BRCT"/>
    <property type="match status" value="1"/>
</dbReference>
<sequence length="669" mass="75314">MDYKQAKLRAKKLREEINDLRYRYHVLDDPSVTDEVYDSLTRELKEIEEKFPKFRTPDSPTQRVGGKPLEKFEKVPLTRPMLSLNDAFSEAEVREWNQRLHRLEPDLTWTYFCDVKYDGLAIELVYEHGTFQRGSTRGDGEIGENVTNNLRTINSIPLKLPIEERFVVRGEVVLFKNELERINKAQSEKGGKVFANTRNAAAGAIRQKNPRVTASRKLVFYPYGIVSDDFARYPTHQREFEHLRRLGFEVNSKFKIARTIKDAIKFHESLARMRSKLPFEIDGTVIRVNENDKNSRFGIAGKAPRGSVAYKFSAKKATTVVEDVKVQVGRQGNLTPVAIMRPVEVGGVTVARASLHNEDEIKRLGLKVGDTVVIQRAGDVIPQVVEVLVKMRSGSEKDFHMPKKCPVCSSPVERRMISQDHEQGAAIVCTNRQCPAKNLRAINHLVSAFEIYTIGPKIIERFKDEGLITDAADIFRLKKEDIEPLERFGEKSADNIIASIKQHREISLSKFIYALGILHVGEETSIDLAEHFGGLDKLIKAPFEEIDSIPNVGGAVTKSVHQFFQDKYNLIFIDKLLKSGVQIKHQPTPKNSGPLMGKKVIVTGTLKKLSRDEAKVAIRKAGGDVVSAVSKNTDYLVVGENPGSKLAKSEKFGVKILDEMAFLKLLGHS</sequence>
<dbReference type="NCBIfam" id="NF005932">
    <property type="entry name" value="PRK07956.1"/>
    <property type="match status" value="1"/>
</dbReference>
<dbReference type="EMBL" id="MFEN01000064">
    <property type="protein sequence ID" value="OGE82819.1"/>
    <property type="molecule type" value="Genomic_DNA"/>
</dbReference>
<dbReference type="CDD" id="cd17748">
    <property type="entry name" value="BRCT_DNA_ligase_like"/>
    <property type="match status" value="1"/>
</dbReference>
<dbReference type="EC" id="6.5.1.2" evidence="1 13"/>
<evidence type="ECO:0000256" key="13">
    <source>
        <dbReference type="HAMAP-Rule" id="MF_01588"/>
    </source>
</evidence>
<feature type="domain" description="BRCT" evidence="14">
    <location>
        <begin position="590"/>
        <end position="669"/>
    </location>
</feature>
<dbReference type="GO" id="GO:0046872">
    <property type="term" value="F:metal ion binding"/>
    <property type="evidence" value="ECO:0007669"/>
    <property type="project" value="UniProtKB-KW"/>
</dbReference>
<evidence type="ECO:0000256" key="11">
    <source>
        <dbReference type="ARBA" id="ARBA00034005"/>
    </source>
</evidence>
<dbReference type="SUPFAM" id="SSF56091">
    <property type="entry name" value="DNA ligase/mRNA capping enzyme, catalytic domain"/>
    <property type="match status" value="1"/>
</dbReference>
<dbReference type="NCBIfam" id="TIGR00575">
    <property type="entry name" value="dnlj"/>
    <property type="match status" value="1"/>
</dbReference>
<evidence type="ECO:0000256" key="9">
    <source>
        <dbReference type="ARBA" id="ARBA00023027"/>
    </source>
</evidence>
<feature type="binding site" evidence="13">
    <location>
        <begin position="34"/>
        <end position="38"/>
    </location>
    <ligand>
        <name>NAD(+)</name>
        <dbReference type="ChEBI" id="CHEBI:57540"/>
    </ligand>
</feature>
<dbReference type="Pfam" id="PF14520">
    <property type="entry name" value="HHH_5"/>
    <property type="match status" value="1"/>
</dbReference>
<dbReference type="InterPro" id="IPR041663">
    <property type="entry name" value="DisA/LigA_HHH"/>
</dbReference>
<comment type="function">
    <text evidence="13">DNA ligase that catalyzes the formation of phosphodiester linkages between 5'-phosphoryl and 3'-hydroxyl groups in double-stranded DNA using NAD as a coenzyme and as the energy source for the reaction. It is essential for DNA replication and repair of damaged DNA.</text>
</comment>
<feature type="binding site" evidence="13">
    <location>
        <position position="311"/>
    </location>
    <ligand>
        <name>NAD(+)</name>
        <dbReference type="ChEBI" id="CHEBI:57540"/>
    </ligand>
</feature>
<dbReference type="AlphaFoldDB" id="A0A1F5NYU5"/>
<keyword evidence="13" id="KW-0464">Manganese</keyword>
<comment type="caution">
    <text evidence="13">Lacks conserved residue(s) required for the propagation of feature annotation.</text>
</comment>
<comment type="cofactor">
    <cofactor evidence="13">
        <name>Mg(2+)</name>
        <dbReference type="ChEBI" id="CHEBI:18420"/>
    </cofactor>
    <cofactor evidence="13">
        <name>Mn(2+)</name>
        <dbReference type="ChEBI" id="CHEBI:29035"/>
    </cofactor>
</comment>
<accession>A0A1F5NYU5</accession>
<feature type="binding site" evidence="13">
    <location>
        <position position="137"/>
    </location>
    <ligand>
        <name>NAD(+)</name>
        <dbReference type="ChEBI" id="CHEBI:57540"/>
    </ligand>
</feature>
<feature type="active site" description="N6-AMP-lysine intermediate" evidence="13">
    <location>
        <position position="116"/>
    </location>
</feature>
<reference evidence="15 16" key="1">
    <citation type="journal article" date="2016" name="Nat. Commun.">
        <title>Thousands of microbial genomes shed light on interconnected biogeochemical processes in an aquifer system.</title>
        <authorList>
            <person name="Anantharaman K."/>
            <person name="Brown C.T."/>
            <person name="Hug L.A."/>
            <person name="Sharon I."/>
            <person name="Castelle C.J."/>
            <person name="Probst A.J."/>
            <person name="Thomas B.C."/>
            <person name="Singh A."/>
            <person name="Wilkins M.J."/>
            <person name="Karaoz U."/>
            <person name="Brodie E.L."/>
            <person name="Williams K.H."/>
            <person name="Hubbard S.S."/>
            <person name="Banfield J.F."/>
        </authorList>
    </citation>
    <scope>NUCLEOTIDE SEQUENCE [LARGE SCALE GENOMIC DNA]</scope>
</reference>
<dbReference type="InterPro" id="IPR036420">
    <property type="entry name" value="BRCT_dom_sf"/>
</dbReference>
<evidence type="ECO:0000256" key="8">
    <source>
        <dbReference type="ARBA" id="ARBA00022842"/>
    </source>
</evidence>
<feature type="binding site" evidence="13">
    <location>
        <position position="405"/>
    </location>
    <ligand>
        <name>Zn(2+)</name>
        <dbReference type="ChEBI" id="CHEBI:29105"/>
    </ligand>
</feature>
<dbReference type="InterPro" id="IPR013839">
    <property type="entry name" value="DNAligase_adenylation"/>
</dbReference>
<evidence type="ECO:0000256" key="4">
    <source>
        <dbReference type="ARBA" id="ARBA00022705"/>
    </source>
</evidence>
<dbReference type="InterPro" id="IPR004150">
    <property type="entry name" value="NAD_DNA_ligase_OB"/>
</dbReference>
<dbReference type="PIRSF" id="PIRSF001604">
    <property type="entry name" value="LigA"/>
    <property type="match status" value="1"/>
</dbReference>
<dbReference type="Pfam" id="PF00533">
    <property type="entry name" value="BRCT"/>
    <property type="match status" value="1"/>
</dbReference>
<evidence type="ECO:0000259" key="14">
    <source>
        <dbReference type="PROSITE" id="PS50172"/>
    </source>
</evidence>
<dbReference type="SMART" id="SM00532">
    <property type="entry name" value="LIGANc"/>
    <property type="match status" value="1"/>
</dbReference>
<dbReference type="Proteomes" id="UP000176339">
    <property type="component" value="Unassembled WGS sequence"/>
</dbReference>
<feature type="binding site" evidence="13">
    <location>
        <position position="429"/>
    </location>
    <ligand>
        <name>Zn(2+)</name>
        <dbReference type="ChEBI" id="CHEBI:29105"/>
    </ligand>
</feature>
<feature type="binding site" evidence="13">
    <location>
        <begin position="83"/>
        <end position="84"/>
    </location>
    <ligand>
        <name>NAD(+)</name>
        <dbReference type="ChEBI" id="CHEBI:57540"/>
    </ligand>
</feature>
<dbReference type="Pfam" id="PF03120">
    <property type="entry name" value="OB_DNA_ligase"/>
    <property type="match status" value="1"/>
</dbReference>
<evidence type="ECO:0000256" key="1">
    <source>
        <dbReference type="ARBA" id="ARBA00012722"/>
    </source>
</evidence>
<keyword evidence="6 13" id="KW-0227">DNA damage</keyword>
<dbReference type="Gene3D" id="2.40.50.140">
    <property type="entry name" value="Nucleic acid-binding proteins"/>
    <property type="match status" value="1"/>
</dbReference>
<evidence type="ECO:0000256" key="3">
    <source>
        <dbReference type="ARBA" id="ARBA00022598"/>
    </source>
</evidence>
<dbReference type="InterPro" id="IPR012340">
    <property type="entry name" value="NA-bd_OB-fold"/>
</dbReference>
<protein>
    <recommendedName>
        <fullName evidence="2 13">DNA ligase</fullName>
        <ecNumber evidence="1 13">6.5.1.2</ecNumber>
    </recommendedName>
    <alternativeName>
        <fullName evidence="13">Polydeoxyribonucleotide synthase [NAD(+)]</fullName>
    </alternativeName>
</protein>
<evidence type="ECO:0000256" key="2">
    <source>
        <dbReference type="ARBA" id="ARBA00013308"/>
    </source>
</evidence>
<dbReference type="Pfam" id="PF01653">
    <property type="entry name" value="DNA_ligase_aden"/>
    <property type="match status" value="1"/>
</dbReference>
<evidence type="ECO:0000256" key="5">
    <source>
        <dbReference type="ARBA" id="ARBA00022723"/>
    </source>
</evidence>
<feature type="binding site" evidence="13">
    <location>
        <position position="434"/>
    </location>
    <ligand>
        <name>Zn(2+)</name>
        <dbReference type="ChEBI" id="CHEBI:29105"/>
    </ligand>
</feature>
<dbReference type="PROSITE" id="PS50172">
    <property type="entry name" value="BRCT"/>
    <property type="match status" value="1"/>
</dbReference>
<feature type="binding site" evidence="13">
    <location>
        <position position="408"/>
    </location>
    <ligand>
        <name>Zn(2+)</name>
        <dbReference type="ChEBI" id="CHEBI:29105"/>
    </ligand>
</feature>
<evidence type="ECO:0000313" key="16">
    <source>
        <dbReference type="Proteomes" id="UP000176339"/>
    </source>
</evidence>
<comment type="similarity">
    <text evidence="12 13">Belongs to the NAD-dependent DNA ligase family. LigA subfamily.</text>
</comment>
<dbReference type="InterPro" id="IPR010994">
    <property type="entry name" value="RuvA_2-like"/>
</dbReference>
<dbReference type="Gene3D" id="1.10.150.20">
    <property type="entry name" value="5' to 3' exonuclease, C-terminal subdomain"/>
    <property type="match status" value="2"/>
</dbReference>
<feature type="binding site" evidence="13">
    <location>
        <position position="171"/>
    </location>
    <ligand>
        <name>NAD(+)</name>
        <dbReference type="ChEBI" id="CHEBI:57540"/>
    </ligand>
</feature>
<dbReference type="PANTHER" id="PTHR23389:SF9">
    <property type="entry name" value="DNA LIGASE"/>
    <property type="match status" value="1"/>
</dbReference>
<name>A0A1F5NYU5_9BACT</name>
<evidence type="ECO:0000256" key="12">
    <source>
        <dbReference type="ARBA" id="ARBA00060881"/>
    </source>
</evidence>
<gene>
    <name evidence="13" type="primary">ligA</name>
    <name evidence="15" type="ORF">A2846_00665</name>
</gene>
<dbReference type="PANTHER" id="PTHR23389">
    <property type="entry name" value="CHROMOSOME TRANSMISSION FIDELITY FACTOR 18"/>
    <property type="match status" value="1"/>
</dbReference>
<dbReference type="InterPro" id="IPR013840">
    <property type="entry name" value="DNAligase_N"/>
</dbReference>
<feature type="binding site" evidence="13">
    <location>
        <position position="114"/>
    </location>
    <ligand>
        <name>NAD(+)</name>
        <dbReference type="ChEBI" id="CHEBI:57540"/>
    </ligand>
</feature>
<dbReference type="Gene3D" id="1.10.287.610">
    <property type="entry name" value="Helix hairpin bin"/>
    <property type="match status" value="1"/>
</dbReference>
<evidence type="ECO:0000256" key="7">
    <source>
        <dbReference type="ARBA" id="ARBA00022833"/>
    </source>
</evidence>
<comment type="catalytic activity">
    <reaction evidence="11 13">
        <text>NAD(+) + (deoxyribonucleotide)n-3'-hydroxyl + 5'-phospho-(deoxyribonucleotide)m = (deoxyribonucleotide)n+m + AMP + beta-nicotinamide D-nucleotide.</text>
        <dbReference type="EC" id="6.5.1.2"/>
    </reaction>
</comment>
<dbReference type="HAMAP" id="MF_01588">
    <property type="entry name" value="DNA_ligase_A"/>
    <property type="match status" value="1"/>
</dbReference>
<keyword evidence="4 13" id="KW-0235">DNA replication</keyword>